<dbReference type="EMBL" id="CP016809">
    <property type="protein sequence ID" value="ANY71405.1"/>
    <property type="molecule type" value="Genomic_DNA"/>
</dbReference>
<name>A0A1B2DUL7_9BACL</name>
<dbReference type="EMBL" id="MRVI01000001">
    <property type="protein sequence ID" value="OOC61235.1"/>
    <property type="molecule type" value="Genomic_DNA"/>
</dbReference>
<evidence type="ECO:0000313" key="2">
    <source>
        <dbReference type="EMBL" id="OOC61235.1"/>
    </source>
</evidence>
<evidence type="ECO:0000313" key="1">
    <source>
        <dbReference type="EMBL" id="ANY71405.1"/>
    </source>
</evidence>
<dbReference type="RefSeq" id="WP_077565814.1">
    <property type="nucleotide sequence ID" value="NZ_CP016809.1"/>
</dbReference>
<dbReference type="Proteomes" id="UP000189059">
    <property type="component" value="Unassembled WGS sequence"/>
</dbReference>
<dbReference type="OrthoDB" id="2627454at2"/>
<dbReference type="KEGG" id="pib:BBD41_01740"/>
<evidence type="ECO:0008006" key="4">
    <source>
        <dbReference type="Google" id="ProtNLM"/>
    </source>
</evidence>
<gene>
    <name evidence="2" type="ORF">BBD40_04620</name>
    <name evidence="1" type="ORF">BBD41_01740</name>
</gene>
<dbReference type="GeneID" id="48306938"/>
<evidence type="ECO:0000313" key="3">
    <source>
        <dbReference type="Proteomes" id="UP000189059"/>
    </source>
</evidence>
<organism evidence="1">
    <name type="scientific">Paenibacillus ihbetae</name>
    <dbReference type="NCBI Taxonomy" id="1870820"/>
    <lineage>
        <taxon>Bacteria</taxon>
        <taxon>Bacillati</taxon>
        <taxon>Bacillota</taxon>
        <taxon>Bacilli</taxon>
        <taxon>Bacillales</taxon>
        <taxon>Paenibacillaceae</taxon>
        <taxon>Paenibacillus</taxon>
    </lineage>
</organism>
<protein>
    <recommendedName>
        <fullName evidence="4">DUF2642 domain-containing protein</fullName>
    </recommendedName>
</protein>
<reference evidence="2 3" key="2">
    <citation type="submission" date="2016-12" db="EMBL/GenBank/DDBJ databases">
        <title>Genome sequencing and description of Paenibacillus sp. nov. from high altitude lake in the Indian Trans- Himalayas.</title>
        <authorList>
            <person name="Kiran S."/>
            <person name="Swarnkar M.K."/>
            <person name="Rana A."/>
            <person name="Tewari R."/>
            <person name="Gulati A."/>
        </authorList>
    </citation>
    <scope>NUCLEOTIDE SEQUENCE [LARGE SCALE GENOMIC DNA]</scope>
    <source>
        <strain evidence="2 3">IHBB 9951</strain>
    </source>
</reference>
<keyword evidence="3" id="KW-1185">Reference proteome</keyword>
<accession>A0A1B2DUL7</accession>
<reference evidence="1" key="1">
    <citation type="submission" date="2016-08" db="EMBL/GenBank/DDBJ databases">
        <title>Complete Genome Seqeunce of Paenibacillus sp. nov. IHBB 9852 from high altitute lake of Indian trans-Himalayas.</title>
        <authorList>
            <person name="Kiran S."/>
            <person name="Swarnkar M.K."/>
            <person name="Rana A."/>
            <person name="Tewari R."/>
            <person name="Gulati A."/>
        </authorList>
    </citation>
    <scope>NUCLEOTIDE SEQUENCE [LARGE SCALE GENOMIC DNA]</scope>
    <source>
        <strain evidence="1">IHBB 9852</strain>
    </source>
</reference>
<sequence>MNFLEAIRQFIGRTVEVVQPGQFLQGRLASAVDGVVTIEIVSSSYIPSVEQVAVFGNNITFIRILP</sequence>
<dbReference type="AlphaFoldDB" id="A0A1B2DUL7"/>
<proteinExistence type="predicted"/>